<feature type="compositionally biased region" description="Acidic residues" evidence="1">
    <location>
        <begin position="1"/>
        <end position="19"/>
    </location>
</feature>
<dbReference type="Pfam" id="PF00646">
    <property type="entry name" value="F-box"/>
    <property type="match status" value="1"/>
</dbReference>
<feature type="region of interest" description="Disordered" evidence="1">
    <location>
        <begin position="1"/>
        <end position="49"/>
    </location>
</feature>
<keyword evidence="4" id="KW-1185">Reference proteome</keyword>
<reference evidence="5" key="2">
    <citation type="submission" date="2025-08" db="UniProtKB">
        <authorList>
            <consortium name="RefSeq"/>
        </authorList>
    </citation>
    <scope>IDENTIFICATION</scope>
    <source>
        <tissue evidence="5">Leaf</tissue>
    </source>
</reference>
<evidence type="ECO:0000259" key="2">
    <source>
        <dbReference type="Pfam" id="PF00646"/>
    </source>
</evidence>
<dbReference type="SUPFAM" id="SSF81383">
    <property type="entry name" value="F-box domain"/>
    <property type="match status" value="1"/>
</dbReference>
<reference evidence="4" key="1">
    <citation type="journal article" date="2021" name="Nat. Commun.">
        <title>Genomic analyses provide insights into spinach domestication and the genetic basis of agronomic traits.</title>
        <authorList>
            <person name="Cai X."/>
            <person name="Sun X."/>
            <person name="Xu C."/>
            <person name="Sun H."/>
            <person name="Wang X."/>
            <person name="Ge C."/>
            <person name="Zhang Z."/>
            <person name="Wang Q."/>
            <person name="Fei Z."/>
            <person name="Jiao C."/>
            <person name="Wang Q."/>
        </authorList>
    </citation>
    <scope>NUCLEOTIDE SEQUENCE [LARGE SCALE GENOMIC DNA]</scope>
    <source>
        <strain evidence="4">cv. Varoflay</strain>
    </source>
</reference>
<proteinExistence type="predicted"/>
<dbReference type="SUPFAM" id="SSF52047">
    <property type="entry name" value="RNI-like"/>
    <property type="match status" value="1"/>
</dbReference>
<dbReference type="InterPro" id="IPR032675">
    <property type="entry name" value="LRR_dom_sf"/>
</dbReference>
<dbReference type="GeneID" id="110783275"/>
<evidence type="ECO:0000313" key="5">
    <source>
        <dbReference type="RefSeq" id="XP_056684374.1"/>
    </source>
</evidence>
<dbReference type="InterPro" id="IPR036047">
    <property type="entry name" value="F-box-like_dom_sf"/>
</dbReference>
<evidence type="ECO:0000313" key="4">
    <source>
        <dbReference type="Proteomes" id="UP000813463"/>
    </source>
</evidence>
<feature type="domain" description="At1g61320/AtMIF1 LRR" evidence="3">
    <location>
        <begin position="167"/>
        <end position="388"/>
    </location>
</feature>
<evidence type="ECO:0000259" key="3">
    <source>
        <dbReference type="Pfam" id="PF23622"/>
    </source>
</evidence>
<feature type="domain" description="F-box" evidence="2">
    <location>
        <begin position="81"/>
        <end position="118"/>
    </location>
</feature>
<protein>
    <recommendedName>
        <fullName evidence="6">F-box domain-containing protein</fullName>
    </recommendedName>
</protein>
<evidence type="ECO:0008006" key="6">
    <source>
        <dbReference type="Google" id="ProtNLM"/>
    </source>
</evidence>
<organism evidence="4 5">
    <name type="scientific">Spinacia oleracea</name>
    <name type="common">Spinach</name>
    <dbReference type="NCBI Taxonomy" id="3562"/>
    <lineage>
        <taxon>Eukaryota</taxon>
        <taxon>Viridiplantae</taxon>
        <taxon>Streptophyta</taxon>
        <taxon>Embryophyta</taxon>
        <taxon>Tracheophyta</taxon>
        <taxon>Spermatophyta</taxon>
        <taxon>Magnoliopsida</taxon>
        <taxon>eudicotyledons</taxon>
        <taxon>Gunneridae</taxon>
        <taxon>Pentapetalae</taxon>
        <taxon>Caryophyllales</taxon>
        <taxon>Chenopodiaceae</taxon>
        <taxon>Chenopodioideae</taxon>
        <taxon>Anserineae</taxon>
        <taxon>Spinacia</taxon>
    </lineage>
</organism>
<accession>A0ABM3QLZ5</accession>
<dbReference type="PANTHER" id="PTHR34145">
    <property type="entry name" value="OS02G0105600 PROTEIN"/>
    <property type="match status" value="1"/>
</dbReference>
<dbReference type="Pfam" id="PF23622">
    <property type="entry name" value="LRR_At1g61320_AtMIF1"/>
    <property type="match status" value="1"/>
</dbReference>
<dbReference type="Gene3D" id="3.80.10.10">
    <property type="entry name" value="Ribonuclease Inhibitor"/>
    <property type="match status" value="1"/>
</dbReference>
<evidence type="ECO:0000256" key="1">
    <source>
        <dbReference type="SAM" id="MobiDB-lite"/>
    </source>
</evidence>
<dbReference type="Proteomes" id="UP000813463">
    <property type="component" value="Chromosome 5"/>
</dbReference>
<dbReference type="RefSeq" id="XP_056684374.1">
    <property type="nucleotide sequence ID" value="XM_056828396.1"/>
</dbReference>
<gene>
    <name evidence="5" type="primary">LOC110783275</name>
</gene>
<name>A0ABM3QLZ5_SPIOL</name>
<dbReference type="InterPro" id="IPR055357">
    <property type="entry name" value="LRR_At1g61320_AtMIF1"/>
</dbReference>
<dbReference type="InterPro" id="IPR001810">
    <property type="entry name" value="F-box_dom"/>
</dbReference>
<dbReference type="PANTHER" id="PTHR34145:SF28">
    <property type="entry name" value="F-BOX DOMAIN-CONTAINING PROTEIN"/>
    <property type="match status" value="1"/>
</dbReference>
<dbReference type="InterPro" id="IPR053772">
    <property type="entry name" value="At1g61320/At1g61330-like"/>
</dbReference>
<sequence>MASDQEEDDFLGFSDDEGDGINSDSDSEKGDDAADLVQASESTAADFGDIGFNEDVPNSTEYVQQVPEVEGEGQQQTTNFQELPEHIVHHILSFVPIKDAGRTCILTKDWETLCISYNICPSLHYDHNSFASLLLLSAKTGQEPELCEIRDKFMDFAENHLLTIQHNSQPVLKLTLDVVVVSDDEFSSVDRLIDLVGKIKAEELYVSVQTKDSHWYDDIFDAVAPGGVCYEFPYTTVLASNNKLQSLSIEWCKLINNNNVGMFSSLQHLKLLQVIVDDEALSNLSSCCPEIQVIHFEYCAFLFESLKLSIFPNLKRATIEGTDYSLLDNPLKNLPSFDFRNIGSKLVITPSACSNIRDLKLSCSVNEPNLFEDLTMAFPLIEKVDLKDVQGVNRIQAANIHLKSLSLLSNYSLKTIYVDCPNLCDFDFIGNGVEEVDYVQDECEARHISQRRLHLEVPILCRLDKEISTAFIDSLIWNTCPTILSTYGYCYALIKYLCEKLADKKSGDEECCCKGNLCKKYWWHNIKDFEIKHEYMDMKKKLTSLPELCKDFQQQRQGSYIKFKWCSF</sequence>